<feature type="transmembrane region" description="Helical" evidence="2">
    <location>
        <begin position="179"/>
        <end position="197"/>
    </location>
</feature>
<evidence type="ECO:0000256" key="2">
    <source>
        <dbReference type="SAM" id="Phobius"/>
    </source>
</evidence>
<name>A0A9D4MMG8_DREPO</name>
<sequence>MATDKKEDVSQLVLHDELDADTNHTSPEYVNPTLRNDVTEPSSRPAVLDLTNRSADNNGFSRSEVSKSNADSAGQTAYYNARDGNAAVGIEVVRMPSGIRVIRTQDLQSVRAQSSERPIKLIHIKRLKVFAVIAIVVFFPLGIPAYLYAFRAEIAFQEGLMQGNIDLARKLVKRSERCIIFAFMSALLVVVAVVAIVERQTMENNKEYFKHRAYSGV</sequence>
<keyword evidence="4" id="KW-1185">Reference proteome</keyword>
<feature type="compositionally biased region" description="Polar residues" evidence="1">
    <location>
        <begin position="51"/>
        <end position="72"/>
    </location>
</feature>
<feature type="compositionally biased region" description="Polar residues" evidence="1">
    <location>
        <begin position="23"/>
        <end position="42"/>
    </location>
</feature>
<dbReference type="OrthoDB" id="6287564at2759"/>
<accession>A0A9D4MMG8</accession>
<reference evidence="3" key="2">
    <citation type="submission" date="2020-11" db="EMBL/GenBank/DDBJ databases">
        <authorList>
            <person name="McCartney M.A."/>
            <person name="Auch B."/>
            <person name="Kono T."/>
            <person name="Mallez S."/>
            <person name="Becker A."/>
            <person name="Gohl D.M."/>
            <person name="Silverstein K.A.T."/>
            <person name="Koren S."/>
            <person name="Bechman K.B."/>
            <person name="Herman A."/>
            <person name="Abrahante J.E."/>
            <person name="Garbe J."/>
        </authorList>
    </citation>
    <scope>NUCLEOTIDE SEQUENCE</scope>
    <source>
        <strain evidence="3">Duluth1</strain>
        <tissue evidence="3">Whole animal</tissue>
    </source>
</reference>
<evidence type="ECO:0000313" key="3">
    <source>
        <dbReference type="EMBL" id="KAH3880327.1"/>
    </source>
</evidence>
<keyword evidence="2" id="KW-1133">Transmembrane helix</keyword>
<protein>
    <submittedName>
        <fullName evidence="3">Uncharacterized protein</fullName>
    </submittedName>
</protein>
<dbReference type="AlphaFoldDB" id="A0A9D4MMG8"/>
<reference evidence="3" key="1">
    <citation type="journal article" date="2019" name="bioRxiv">
        <title>The Genome of the Zebra Mussel, Dreissena polymorpha: A Resource for Invasive Species Research.</title>
        <authorList>
            <person name="McCartney M.A."/>
            <person name="Auch B."/>
            <person name="Kono T."/>
            <person name="Mallez S."/>
            <person name="Zhang Y."/>
            <person name="Obille A."/>
            <person name="Becker A."/>
            <person name="Abrahante J.E."/>
            <person name="Garbe J."/>
            <person name="Badalamenti J.P."/>
            <person name="Herman A."/>
            <person name="Mangelson H."/>
            <person name="Liachko I."/>
            <person name="Sullivan S."/>
            <person name="Sone E.D."/>
            <person name="Koren S."/>
            <person name="Silverstein K.A.T."/>
            <person name="Beckman K.B."/>
            <person name="Gohl D.M."/>
        </authorList>
    </citation>
    <scope>NUCLEOTIDE SEQUENCE</scope>
    <source>
        <strain evidence="3">Duluth1</strain>
        <tissue evidence="3">Whole animal</tissue>
    </source>
</reference>
<proteinExistence type="predicted"/>
<feature type="compositionally biased region" description="Basic and acidic residues" evidence="1">
    <location>
        <begin position="1"/>
        <end position="17"/>
    </location>
</feature>
<keyword evidence="2" id="KW-0812">Transmembrane</keyword>
<dbReference type="EMBL" id="JAIWYP010000001">
    <property type="protein sequence ID" value="KAH3880327.1"/>
    <property type="molecule type" value="Genomic_DNA"/>
</dbReference>
<organism evidence="3 4">
    <name type="scientific">Dreissena polymorpha</name>
    <name type="common">Zebra mussel</name>
    <name type="synonym">Mytilus polymorpha</name>
    <dbReference type="NCBI Taxonomy" id="45954"/>
    <lineage>
        <taxon>Eukaryota</taxon>
        <taxon>Metazoa</taxon>
        <taxon>Spiralia</taxon>
        <taxon>Lophotrochozoa</taxon>
        <taxon>Mollusca</taxon>
        <taxon>Bivalvia</taxon>
        <taxon>Autobranchia</taxon>
        <taxon>Heteroconchia</taxon>
        <taxon>Euheterodonta</taxon>
        <taxon>Imparidentia</taxon>
        <taxon>Neoheterodontei</taxon>
        <taxon>Myida</taxon>
        <taxon>Dreissenoidea</taxon>
        <taxon>Dreissenidae</taxon>
        <taxon>Dreissena</taxon>
    </lineage>
</organism>
<dbReference type="Proteomes" id="UP000828390">
    <property type="component" value="Unassembled WGS sequence"/>
</dbReference>
<evidence type="ECO:0000256" key="1">
    <source>
        <dbReference type="SAM" id="MobiDB-lite"/>
    </source>
</evidence>
<comment type="caution">
    <text evidence="3">The sequence shown here is derived from an EMBL/GenBank/DDBJ whole genome shotgun (WGS) entry which is preliminary data.</text>
</comment>
<feature type="transmembrane region" description="Helical" evidence="2">
    <location>
        <begin position="127"/>
        <end position="149"/>
    </location>
</feature>
<gene>
    <name evidence="3" type="ORF">DPMN_004240</name>
</gene>
<feature type="region of interest" description="Disordered" evidence="1">
    <location>
        <begin position="1"/>
        <end position="72"/>
    </location>
</feature>
<evidence type="ECO:0000313" key="4">
    <source>
        <dbReference type="Proteomes" id="UP000828390"/>
    </source>
</evidence>
<keyword evidence="2" id="KW-0472">Membrane</keyword>